<dbReference type="SUPFAM" id="SSF57424">
    <property type="entry name" value="LDL receptor-like module"/>
    <property type="match status" value="2"/>
</dbReference>
<dbReference type="PROSITE" id="PS00420">
    <property type="entry name" value="SRCR_1"/>
    <property type="match status" value="1"/>
</dbReference>
<organism evidence="7">
    <name type="scientific">Timema genevievae</name>
    <name type="common">Walking stick</name>
    <dbReference type="NCBI Taxonomy" id="629358"/>
    <lineage>
        <taxon>Eukaryota</taxon>
        <taxon>Metazoa</taxon>
        <taxon>Ecdysozoa</taxon>
        <taxon>Arthropoda</taxon>
        <taxon>Hexapoda</taxon>
        <taxon>Insecta</taxon>
        <taxon>Pterygota</taxon>
        <taxon>Neoptera</taxon>
        <taxon>Polyneoptera</taxon>
        <taxon>Phasmatodea</taxon>
        <taxon>Timematodea</taxon>
        <taxon>Timematoidea</taxon>
        <taxon>Timematidae</taxon>
        <taxon>Timema</taxon>
    </lineage>
</organism>
<evidence type="ECO:0000256" key="4">
    <source>
        <dbReference type="ARBA" id="ARBA00023157"/>
    </source>
</evidence>
<dbReference type="Gene3D" id="2.40.128.620">
    <property type="match status" value="1"/>
</dbReference>
<gene>
    <name evidence="7" type="ORF">TGEB3V08_LOCUS5797</name>
</gene>
<evidence type="ECO:0000256" key="5">
    <source>
        <dbReference type="PROSITE-ProRule" id="PRU00196"/>
    </source>
</evidence>
<keyword evidence="1" id="KW-0645">Protease</keyword>
<dbReference type="AlphaFoldDB" id="A0A7R9K088"/>
<proteinExistence type="predicted"/>
<evidence type="ECO:0000259" key="6">
    <source>
        <dbReference type="PROSITE" id="PS50287"/>
    </source>
</evidence>
<dbReference type="Gene3D" id="4.10.1220.10">
    <property type="entry name" value="EGF-type module"/>
    <property type="match status" value="1"/>
</dbReference>
<sequence>MSWLTDIEHTTPGVCDGRNDCDDGSDEIECSIRPLDFEIRLSGGNSSNEGRVEVKVFGEWGSVCDDLFDLRDAGVVCRELGFTLGAAEYVSHSHYGSSGGTPIYLVDDLQCLGNETSIRECSFNGWGVHDCGAEEEVGVVCRVPGLDCAPNHWPCDFSRECIPIAFLCDHVADCDDGSDEDATHCQVRAGIRLITLVCPKNENR</sequence>
<accession>A0A7R9K088</accession>
<protein>
    <recommendedName>
        <fullName evidence="6">SRCR domain-containing protein</fullName>
    </recommendedName>
</protein>
<dbReference type="InterPro" id="IPR023415">
    <property type="entry name" value="LDLR_class-A_CS"/>
</dbReference>
<dbReference type="Pfam" id="PF00057">
    <property type="entry name" value="Ldl_recept_a"/>
    <property type="match status" value="1"/>
</dbReference>
<evidence type="ECO:0000256" key="2">
    <source>
        <dbReference type="ARBA" id="ARBA00022801"/>
    </source>
</evidence>
<dbReference type="SMART" id="SM00202">
    <property type="entry name" value="SR"/>
    <property type="match status" value="1"/>
</dbReference>
<evidence type="ECO:0000256" key="3">
    <source>
        <dbReference type="ARBA" id="ARBA00022825"/>
    </source>
</evidence>
<dbReference type="PROSITE" id="PS50068">
    <property type="entry name" value="LDLRA_2"/>
    <property type="match status" value="1"/>
</dbReference>
<dbReference type="PRINTS" id="PR00258">
    <property type="entry name" value="SPERACTRCPTR"/>
</dbReference>
<name>A0A7R9K088_TIMGE</name>
<feature type="disulfide bond" evidence="5">
    <location>
        <begin position="111"/>
        <end position="121"/>
    </location>
</feature>
<dbReference type="PANTHER" id="PTHR48071">
    <property type="entry name" value="SRCR DOMAIN-CONTAINING PROTEIN"/>
    <property type="match status" value="1"/>
</dbReference>
<comment type="caution">
    <text evidence="5">Lacks conserved residue(s) required for the propagation of feature annotation.</text>
</comment>
<dbReference type="PROSITE" id="PS50287">
    <property type="entry name" value="SRCR_2"/>
    <property type="match status" value="1"/>
</dbReference>
<dbReference type="InterPro" id="IPR036772">
    <property type="entry name" value="SRCR-like_dom_sf"/>
</dbReference>
<dbReference type="GO" id="GO:0016020">
    <property type="term" value="C:membrane"/>
    <property type="evidence" value="ECO:0007669"/>
    <property type="project" value="InterPro"/>
</dbReference>
<dbReference type="PRINTS" id="PR00261">
    <property type="entry name" value="LDLRECEPTOR"/>
</dbReference>
<dbReference type="InterPro" id="IPR001190">
    <property type="entry name" value="SRCR"/>
</dbReference>
<dbReference type="PANTHER" id="PTHR48071:SF27">
    <property type="entry name" value="SCAVENGER RECEPTOR CYSTEINE-RICH TYPE 1 PROTEIN M130-LIKE"/>
    <property type="match status" value="1"/>
</dbReference>
<dbReference type="Gene3D" id="3.10.250.10">
    <property type="entry name" value="SRCR-like domain"/>
    <property type="match status" value="1"/>
</dbReference>
<dbReference type="SUPFAM" id="SSF56487">
    <property type="entry name" value="SRCR-like"/>
    <property type="match status" value="1"/>
</dbReference>
<dbReference type="CDD" id="cd00112">
    <property type="entry name" value="LDLa"/>
    <property type="match status" value="2"/>
</dbReference>
<dbReference type="InterPro" id="IPR036055">
    <property type="entry name" value="LDL_receptor-like_sf"/>
</dbReference>
<evidence type="ECO:0000313" key="7">
    <source>
        <dbReference type="EMBL" id="CAD7594788.1"/>
    </source>
</evidence>
<keyword evidence="3" id="KW-0720">Serine protease</keyword>
<dbReference type="PROSITE" id="PS01209">
    <property type="entry name" value="LDLRA_1"/>
    <property type="match status" value="1"/>
</dbReference>
<dbReference type="EMBL" id="OE841215">
    <property type="protein sequence ID" value="CAD7594788.1"/>
    <property type="molecule type" value="Genomic_DNA"/>
</dbReference>
<feature type="domain" description="SRCR" evidence="6">
    <location>
        <begin position="39"/>
        <end position="142"/>
    </location>
</feature>
<reference evidence="7" key="1">
    <citation type="submission" date="2020-11" db="EMBL/GenBank/DDBJ databases">
        <authorList>
            <person name="Tran Van P."/>
        </authorList>
    </citation>
    <scope>NUCLEOTIDE SEQUENCE</scope>
</reference>
<evidence type="ECO:0000256" key="1">
    <source>
        <dbReference type="ARBA" id="ARBA00022670"/>
    </source>
</evidence>
<dbReference type="Pfam" id="PF00530">
    <property type="entry name" value="SRCR"/>
    <property type="match status" value="1"/>
</dbReference>
<keyword evidence="4 5" id="KW-1015">Disulfide bond</keyword>
<dbReference type="SMART" id="SM00192">
    <property type="entry name" value="LDLa"/>
    <property type="match status" value="2"/>
</dbReference>
<dbReference type="InterPro" id="IPR002172">
    <property type="entry name" value="LDrepeatLR_classA_rpt"/>
</dbReference>
<dbReference type="FunFam" id="3.10.250.10:FF:000026">
    <property type="entry name" value="Tequila, isoform D"/>
    <property type="match status" value="1"/>
</dbReference>
<dbReference type="GO" id="GO:0008236">
    <property type="term" value="F:serine-type peptidase activity"/>
    <property type="evidence" value="ECO:0007669"/>
    <property type="project" value="UniProtKB-KW"/>
</dbReference>
<keyword evidence="2" id="KW-0378">Hydrolase</keyword>
<dbReference type="GO" id="GO:0006508">
    <property type="term" value="P:proteolysis"/>
    <property type="evidence" value="ECO:0007669"/>
    <property type="project" value="UniProtKB-KW"/>
</dbReference>